<dbReference type="Proteomes" id="UP001062263">
    <property type="component" value="Chromosome"/>
</dbReference>
<dbReference type="CDD" id="cd05333">
    <property type="entry name" value="BKR_SDR_c"/>
    <property type="match status" value="1"/>
</dbReference>
<dbReference type="InterPro" id="IPR002347">
    <property type="entry name" value="SDR_fam"/>
</dbReference>
<proteinExistence type="inferred from homology"/>
<comment type="catalytic activity">
    <reaction evidence="3">
        <text>a (3R)-hydroxyacyl-[ACP] + NADP(+) = a 3-oxoacyl-[ACP] + NADPH + H(+)</text>
        <dbReference type="Rhea" id="RHEA:17397"/>
        <dbReference type="Rhea" id="RHEA-COMP:9916"/>
        <dbReference type="Rhea" id="RHEA-COMP:9945"/>
        <dbReference type="ChEBI" id="CHEBI:15378"/>
        <dbReference type="ChEBI" id="CHEBI:57783"/>
        <dbReference type="ChEBI" id="CHEBI:58349"/>
        <dbReference type="ChEBI" id="CHEBI:78776"/>
        <dbReference type="ChEBI" id="CHEBI:78827"/>
        <dbReference type="EC" id="1.1.1.100"/>
    </reaction>
</comment>
<evidence type="ECO:0000256" key="3">
    <source>
        <dbReference type="RuleBase" id="RU366074"/>
    </source>
</evidence>
<keyword evidence="6" id="KW-1185">Reference proteome</keyword>
<keyword evidence="3" id="KW-0521">NADP</keyword>
<sequence>MQQLAGKTAIVTGAGRGIGNAIARRFASEGATVILISRSASSCGGAAEEINKEFPGSCTAYPCDVADYDAVQETAAAILANFPQIDILVNNAGITRDTLMLRMKEEDWDSVMATNLKSAFNMVKAFQRVLMKSPAGRIINMSSVVGLTGNMGQANYAASKAGLIGFTKSLAQEFASRKVTSNAIAPGFIATDMTDAIPEKIKEEMLKKIPLGSLGEPNDIASLTAFLASDDARYITGQVITCDGGMTM</sequence>
<dbReference type="EMBL" id="AP025943">
    <property type="protein sequence ID" value="BDL43581.1"/>
    <property type="molecule type" value="Genomic_DNA"/>
</dbReference>
<comment type="function">
    <text evidence="3">Catalyzes the NADPH-dependent reduction of beta-ketoacyl-ACP substrates to beta-hydroxyacyl-ACP products, the first reductive step in the elongation cycle of fatty acid biosynthesis.</text>
</comment>
<keyword evidence="2 3" id="KW-0560">Oxidoreductase</keyword>
<keyword evidence="3" id="KW-0444">Lipid biosynthesis</keyword>
<dbReference type="InterPro" id="IPR020904">
    <property type="entry name" value="Sc_DH/Rdtase_CS"/>
</dbReference>
<dbReference type="PANTHER" id="PTHR42879:SF2">
    <property type="entry name" value="3-OXOACYL-[ACYL-CARRIER-PROTEIN] REDUCTASE FABG"/>
    <property type="match status" value="1"/>
</dbReference>
<evidence type="ECO:0000256" key="2">
    <source>
        <dbReference type="ARBA" id="ARBA00023002"/>
    </source>
</evidence>
<accession>A0ABN6QGD6</accession>
<dbReference type="PROSITE" id="PS00061">
    <property type="entry name" value="ADH_SHORT"/>
    <property type="match status" value="1"/>
</dbReference>
<dbReference type="InterPro" id="IPR050259">
    <property type="entry name" value="SDR"/>
</dbReference>
<keyword evidence="3" id="KW-0276">Fatty acid metabolism</keyword>
<dbReference type="InterPro" id="IPR057326">
    <property type="entry name" value="KR_dom"/>
</dbReference>
<dbReference type="SMART" id="SM00822">
    <property type="entry name" value="PKS_KR"/>
    <property type="match status" value="1"/>
</dbReference>
<dbReference type="PRINTS" id="PR00080">
    <property type="entry name" value="SDRFAMILY"/>
</dbReference>
<keyword evidence="3" id="KW-0443">Lipid metabolism</keyword>
<organism evidence="5 6">
    <name type="scientific">Akkermansia biwaensis</name>
    <dbReference type="NCBI Taxonomy" id="2946555"/>
    <lineage>
        <taxon>Bacteria</taxon>
        <taxon>Pseudomonadati</taxon>
        <taxon>Verrucomicrobiota</taxon>
        <taxon>Verrucomicrobiia</taxon>
        <taxon>Verrucomicrobiales</taxon>
        <taxon>Akkermansiaceae</taxon>
        <taxon>Akkermansia</taxon>
    </lineage>
</organism>
<keyword evidence="3" id="KW-0275">Fatty acid biosynthesis</keyword>
<comment type="subunit">
    <text evidence="3">Homotetramer.</text>
</comment>
<name>A0ABN6QGD6_9BACT</name>
<gene>
    <name evidence="5" type="primary">fabG</name>
    <name evidence="5" type="ORF">Abiwalacus_11550</name>
</gene>
<dbReference type="Pfam" id="PF13561">
    <property type="entry name" value="adh_short_C2"/>
    <property type="match status" value="1"/>
</dbReference>
<evidence type="ECO:0000313" key="5">
    <source>
        <dbReference type="EMBL" id="BDL43581.1"/>
    </source>
</evidence>
<protein>
    <recommendedName>
        <fullName evidence="3">3-oxoacyl-[acyl-carrier-protein] reductase</fullName>
        <ecNumber evidence="3">1.1.1.100</ecNumber>
    </recommendedName>
</protein>
<dbReference type="NCBIfam" id="NF005559">
    <property type="entry name" value="PRK07231.1"/>
    <property type="match status" value="1"/>
</dbReference>
<reference evidence="5" key="1">
    <citation type="submission" date="2022-06" db="EMBL/GenBank/DDBJ databases">
        <title>Akkermansia biwalacus sp. nov., an anaerobic mucin-degrading bacterium isolated from human intestine.</title>
        <authorList>
            <person name="Kobayashi Y."/>
            <person name="Inoue S."/>
            <person name="Kawahara T."/>
            <person name="Kohda N."/>
        </authorList>
    </citation>
    <scope>NUCLEOTIDE SEQUENCE</scope>
    <source>
        <strain evidence="5">WON2089</strain>
    </source>
</reference>
<evidence type="ECO:0000256" key="1">
    <source>
        <dbReference type="ARBA" id="ARBA00006484"/>
    </source>
</evidence>
<feature type="domain" description="Ketoreductase" evidence="4">
    <location>
        <begin position="7"/>
        <end position="192"/>
    </location>
</feature>
<evidence type="ECO:0000313" key="6">
    <source>
        <dbReference type="Proteomes" id="UP001062263"/>
    </source>
</evidence>
<dbReference type="PANTHER" id="PTHR42879">
    <property type="entry name" value="3-OXOACYL-(ACYL-CARRIER-PROTEIN) REDUCTASE"/>
    <property type="match status" value="1"/>
</dbReference>
<comment type="similarity">
    <text evidence="1 3">Belongs to the short-chain dehydrogenases/reductases (SDR) family.</text>
</comment>
<dbReference type="Gene3D" id="3.40.50.720">
    <property type="entry name" value="NAD(P)-binding Rossmann-like Domain"/>
    <property type="match status" value="1"/>
</dbReference>
<dbReference type="RefSeq" id="WP_067572333.1">
    <property type="nucleotide sequence ID" value="NZ_AP025943.1"/>
</dbReference>
<dbReference type="EC" id="1.1.1.100" evidence="3"/>
<dbReference type="NCBIfam" id="NF009466">
    <property type="entry name" value="PRK12826.1-2"/>
    <property type="match status" value="1"/>
</dbReference>
<comment type="pathway">
    <text evidence="3">Lipid metabolism; fatty acid biosynthesis.</text>
</comment>
<dbReference type="InterPro" id="IPR011284">
    <property type="entry name" value="3oxo_ACP_reduc"/>
</dbReference>
<dbReference type="InterPro" id="IPR036291">
    <property type="entry name" value="NAD(P)-bd_dom_sf"/>
</dbReference>
<evidence type="ECO:0000259" key="4">
    <source>
        <dbReference type="SMART" id="SM00822"/>
    </source>
</evidence>
<dbReference type="PRINTS" id="PR00081">
    <property type="entry name" value="GDHRDH"/>
</dbReference>
<dbReference type="NCBIfam" id="TIGR01830">
    <property type="entry name" value="3oxo_ACP_reduc"/>
    <property type="match status" value="1"/>
</dbReference>
<dbReference type="SUPFAM" id="SSF51735">
    <property type="entry name" value="NAD(P)-binding Rossmann-fold domains"/>
    <property type="match status" value="1"/>
</dbReference>